<evidence type="ECO:0000256" key="3">
    <source>
        <dbReference type="ARBA" id="ARBA00015991"/>
    </source>
</evidence>
<evidence type="ECO:0000256" key="1">
    <source>
        <dbReference type="ARBA" id="ARBA00005614"/>
    </source>
</evidence>
<dbReference type="Pfam" id="PF00708">
    <property type="entry name" value="Acylphosphatase"/>
    <property type="match status" value="1"/>
</dbReference>
<evidence type="ECO:0000313" key="10">
    <source>
        <dbReference type="Proteomes" id="UP001366085"/>
    </source>
</evidence>
<evidence type="ECO:0000256" key="7">
    <source>
        <dbReference type="RuleBase" id="RU004168"/>
    </source>
</evidence>
<evidence type="ECO:0000256" key="2">
    <source>
        <dbReference type="ARBA" id="ARBA00012150"/>
    </source>
</evidence>
<feature type="domain" description="Acylphosphatase-like" evidence="8">
    <location>
        <begin position="3"/>
        <end position="89"/>
    </location>
</feature>
<dbReference type="Proteomes" id="UP001366085">
    <property type="component" value="Unassembled WGS sequence"/>
</dbReference>
<dbReference type="EC" id="3.6.1.7" evidence="2 5"/>
<dbReference type="Gene3D" id="3.30.70.100">
    <property type="match status" value="1"/>
</dbReference>
<accession>A0ABU8LKS1</accession>
<proteinExistence type="inferred from homology"/>
<feature type="active site" evidence="5">
    <location>
        <position position="36"/>
    </location>
</feature>
<dbReference type="EMBL" id="JBBDGN010000008">
    <property type="protein sequence ID" value="MEJ1091926.1"/>
    <property type="molecule type" value="Genomic_DNA"/>
</dbReference>
<evidence type="ECO:0000313" key="9">
    <source>
        <dbReference type="EMBL" id="MEJ1091926.1"/>
    </source>
</evidence>
<comment type="catalytic activity">
    <reaction evidence="4 5 6">
        <text>an acyl phosphate + H2O = a carboxylate + phosphate + H(+)</text>
        <dbReference type="Rhea" id="RHEA:14965"/>
        <dbReference type="ChEBI" id="CHEBI:15377"/>
        <dbReference type="ChEBI" id="CHEBI:15378"/>
        <dbReference type="ChEBI" id="CHEBI:29067"/>
        <dbReference type="ChEBI" id="CHEBI:43474"/>
        <dbReference type="ChEBI" id="CHEBI:59918"/>
        <dbReference type="EC" id="3.6.1.7"/>
    </reaction>
</comment>
<sequence>MTSRRVTVTGRVQGVGFRWFVRAAAETAGVSGWVRNQRDGAVMAELHGRADAVSQVTAAMRRGPHHARVEQLTIEELPETDAAGFDILSTS</sequence>
<evidence type="ECO:0000256" key="6">
    <source>
        <dbReference type="RuleBase" id="RU000553"/>
    </source>
</evidence>
<dbReference type="PANTHER" id="PTHR47268:SF4">
    <property type="entry name" value="ACYLPHOSPHATASE"/>
    <property type="match status" value="1"/>
</dbReference>
<comment type="similarity">
    <text evidence="1 7">Belongs to the acylphosphatase family.</text>
</comment>
<dbReference type="PROSITE" id="PS00151">
    <property type="entry name" value="ACYLPHOSPHATASE_2"/>
    <property type="match status" value="1"/>
</dbReference>
<dbReference type="InterPro" id="IPR001792">
    <property type="entry name" value="Acylphosphatase-like_dom"/>
</dbReference>
<protein>
    <recommendedName>
        <fullName evidence="3 5">Acylphosphatase</fullName>
        <ecNumber evidence="2 5">3.6.1.7</ecNumber>
    </recommendedName>
</protein>
<dbReference type="RefSeq" id="WP_337319908.1">
    <property type="nucleotide sequence ID" value="NZ_JBBDGN010000008.1"/>
</dbReference>
<gene>
    <name evidence="9" type="ORF">WDU93_09490</name>
</gene>
<dbReference type="SUPFAM" id="SSF54975">
    <property type="entry name" value="Acylphosphatase/BLUF domain-like"/>
    <property type="match status" value="1"/>
</dbReference>
<organism evidence="9 10">
    <name type="scientific">Microbacterium istanbulense</name>
    <dbReference type="NCBI Taxonomy" id="3122049"/>
    <lineage>
        <taxon>Bacteria</taxon>
        <taxon>Bacillati</taxon>
        <taxon>Actinomycetota</taxon>
        <taxon>Actinomycetes</taxon>
        <taxon>Micrococcales</taxon>
        <taxon>Microbacteriaceae</taxon>
        <taxon>Microbacterium</taxon>
    </lineage>
</organism>
<dbReference type="PROSITE" id="PS51160">
    <property type="entry name" value="ACYLPHOSPHATASE_3"/>
    <property type="match status" value="1"/>
</dbReference>
<dbReference type="PRINTS" id="PR00112">
    <property type="entry name" value="ACYLPHPHTASE"/>
</dbReference>
<comment type="caution">
    <text evidence="9">The sequence shown here is derived from an EMBL/GenBank/DDBJ whole genome shotgun (WGS) entry which is preliminary data.</text>
</comment>
<evidence type="ECO:0000256" key="5">
    <source>
        <dbReference type="PROSITE-ProRule" id="PRU00520"/>
    </source>
</evidence>
<dbReference type="PROSITE" id="PS00150">
    <property type="entry name" value="ACYLPHOSPHATASE_1"/>
    <property type="match status" value="1"/>
</dbReference>
<dbReference type="InterPro" id="IPR017968">
    <property type="entry name" value="Acylphosphatase_CS"/>
</dbReference>
<reference evidence="9 10" key="1">
    <citation type="submission" date="2024-02" db="EMBL/GenBank/DDBJ databases">
        <authorList>
            <person name="Saticioglu I.B."/>
        </authorList>
    </citation>
    <scope>NUCLEOTIDE SEQUENCE [LARGE SCALE GENOMIC DNA]</scope>
    <source>
        <strain evidence="9 10">Mu-43</strain>
    </source>
</reference>
<dbReference type="PANTHER" id="PTHR47268">
    <property type="entry name" value="ACYLPHOSPHATASE"/>
    <property type="match status" value="1"/>
</dbReference>
<dbReference type="InterPro" id="IPR020456">
    <property type="entry name" value="Acylphosphatase"/>
</dbReference>
<feature type="active site" evidence="5">
    <location>
        <position position="18"/>
    </location>
</feature>
<evidence type="ECO:0000259" key="8">
    <source>
        <dbReference type="PROSITE" id="PS51160"/>
    </source>
</evidence>
<keyword evidence="10" id="KW-1185">Reference proteome</keyword>
<name>A0ABU8LKS1_9MICO</name>
<keyword evidence="5 6" id="KW-0378">Hydrolase</keyword>
<dbReference type="InterPro" id="IPR036046">
    <property type="entry name" value="Acylphosphatase-like_dom_sf"/>
</dbReference>
<evidence type="ECO:0000256" key="4">
    <source>
        <dbReference type="ARBA" id="ARBA00047645"/>
    </source>
</evidence>